<protein>
    <recommendedName>
        <fullName evidence="1">Nucleoside phosphorylase domain-containing protein</fullName>
    </recommendedName>
</protein>
<evidence type="ECO:0000313" key="3">
    <source>
        <dbReference type="Proteomes" id="UP000179179"/>
    </source>
</evidence>
<reference evidence="2 3" key="1">
    <citation type="journal article" date="2016" name="Genome Biol. Evol.">
        <title>Draft genome sequence of an aflatoxigenic Aspergillus species, A. bombycis.</title>
        <authorList>
            <person name="Moore G.G."/>
            <person name="Mack B.M."/>
            <person name="Beltz S.B."/>
            <person name="Gilbert M.K."/>
        </authorList>
    </citation>
    <scope>NUCLEOTIDE SEQUENCE [LARGE SCALE GENOMIC DNA]</scope>
    <source>
        <strain evidence="3">NRRL 26010</strain>
    </source>
</reference>
<evidence type="ECO:0000259" key="1">
    <source>
        <dbReference type="Pfam" id="PF01048"/>
    </source>
</evidence>
<dbReference type="InterPro" id="IPR053137">
    <property type="entry name" value="NLR-like"/>
</dbReference>
<proteinExistence type="predicted"/>
<feature type="domain" description="Nucleoside phosphorylase" evidence="1">
    <location>
        <begin position="10"/>
        <end position="150"/>
    </location>
</feature>
<dbReference type="GeneID" id="34455506"/>
<dbReference type="InterPro" id="IPR035994">
    <property type="entry name" value="Nucleoside_phosphorylase_sf"/>
</dbReference>
<dbReference type="Proteomes" id="UP000179179">
    <property type="component" value="Unassembled WGS sequence"/>
</dbReference>
<dbReference type="EMBL" id="LYCR01000208">
    <property type="protein sequence ID" value="OGM39418.1"/>
    <property type="molecule type" value="Genomic_DNA"/>
</dbReference>
<dbReference type="PANTHER" id="PTHR46082:SF6">
    <property type="entry name" value="AAA+ ATPASE DOMAIN-CONTAINING PROTEIN-RELATED"/>
    <property type="match status" value="1"/>
</dbReference>
<organism evidence="2 3">
    <name type="scientific">Aspergillus bombycis</name>
    <dbReference type="NCBI Taxonomy" id="109264"/>
    <lineage>
        <taxon>Eukaryota</taxon>
        <taxon>Fungi</taxon>
        <taxon>Dikarya</taxon>
        <taxon>Ascomycota</taxon>
        <taxon>Pezizomycotina</taxon>
        <taxon>Eurotiomycetes</taxon>
        <taxon>Eurotiomycetidae</taxon>
        <taxon>Eurotiales</taxon>
        <taxon>Aspergillaceae</taxon>
        <taxon>Aspergillus</taxon>
    </lineage>
</organism>
<dbReference type="RefSeq" id="XP_022383135.1">
    <property type="nucleotide sequence ID" value="XM_022539244.1"/>
</dbReference>
<dbReference type="SUPFAM" id="SSF53167">
    <property type="entry name" value="Purine and uridine phosphorylases"/>
    <property type="match status" value="1"/>
</dbReference>
<dbReference type="Pfam" id="PF01048">
    <property type="entry name" value="PNP_UDP_1"/>
    <property type="match status" value="1"/>
</dbReference>
<dbReference type="InterPro" id="IPR000845">
    <property type="entry name" value="Nucleoside_phosphorylase_d"/>
</dbReference>
<gene>
    <name evidence="2" type="ORF">ABOM_012116</name>
</gene>
<keyword evidence="3" id="KW-1185">Reference proteome</keyword>
<dbReference type="Gene3D" id="3.40.50.1580">
    <property type="entry name" value="Nucleoside phosphorylase domain"/>
    <property type="match status" value="1"/>
</dbReference>
<dbReference type="PANTHER" id="PTHR46082">
    <property type="entry name" value="ATP/GTP-BINDING PROTEIN-RELATED"/>
    <property type="match status" value="1"/>
</dbReference>
<comment type="caution">
    <text evidence="2">The sequence shown here is derived from an EMBL/GenBank/DDBJ whole genome shotgun (WGS) entry which is preliminary data.</text>
</comment>
<sequence length="230" mass="25886">MRPADRDGFEIGIICAFTLEADALEALFDETYDKFGTRYSKHPRDTNAYITQIIGYHDVVLCYLPGMGTESAADFAANLRISYTHIQLTPVAGICGGVPFPPSNANIVLGDVIISDSVIQFDFGRQYTDEFKRKSDVKETLGRPNLEIRSILAGLQGHLTNKELRDCIYENAQTLQNQVCAVWKCPDGPRDGKGTRKHCFNRLTHTDEIVSRTTLHYVLDRQSYRHSLQP</sequence>
<dbReference type="AlphaFoldDB" id="A0A1F7ZJW2"/>
<dbReference type="GO" id="GO:0009116">
    <property type="term" value="P:nucleoside metabolic process"/>
    <property type="evidence" value="ECO:0007669"/>
    <property type="project" value="InterPro"/>
</dbReference>
<dbReference type="GO" id="GO:0003824">
    <property type="term" value="F:catalytic activity"/>
    <property type="evidence" value="ECO:0007669"/>
    <property type="project" value="InterPro"/>
</dbReference>
<evidence type="ECO:0000313" key="2">
    <source>
        <dbReference type="EMBL" id="OGM39418.1"/>
    </source>
</evidence>
<name>A0A1F7ZJW2_9EURO</name>
<dbReference type="STRING" id="109264.A0A1F7ZJW2"/>
<accession>A0A1F7ZJW2</accession>
<dbReference type="OrthoDB" id="1658288at2759"/>